<dbReference type="OrthoDB" id="291892at2"/>
<dbReference type="EMBL" id="AYYI01000105">
    <property type="protein sequence ID" value="KRM92852.1"/>
    <property type="molecule type" value="Genomic_DNA"/>
</dbReference>
<keyword evidence="4" id="KW-1185">Reference proteome</keyword>
<sequence length="190" mass="21728">MIEGWYRLYFCVILFLLGDDDIKQQKHANWWLLLAAGVMLLLFISSAQTYQQQTAVPFLQRWLQHQPFKTQLATIHFTYAGQPISVSHSGYFKFIEFFIRKAAHFGSYFLIGLGGYMGYQQRIQQTELTMVVVWLAATGYAALDEFHQSLTGGRTPLFQDVILDASGALLAILLAWIITQLRQYHGKKAA</sequence>
<dbReference type="InterPro" id="IPR006976">
    <property type="entry name" value="VanZ-like"/>
</dbReference>
<proteinExistence type="predicted"/>
<gene>
    <name evidence="3" type="ORF">FC24_GL000868</name>
</gene>
<evidence type="ECO:0000256" key="1">
    <source>
        <dbReference type="SAM" id="Phobius"/>
    </source>
</evidence>
<keyword evidence="1" id="KW-0812">Transmembrane</keyword>
<dbReference type="PATRIC" id="fig|1423796.3.peg.889"/>
<evidence type="ECO:0000313" key="3">
    <source>
        <dbReference type="EMBL" id="KRM92852.1"/>
    </source>
</evidence>
<evidence type="ECO:0000259" key="2">
    <source>
        <dbReference type="Pfam" id="PF04892"/>
    </source>
</evidence>
<name>A0A0R2CT95_9LACO</name>
<dbReference type="STRING" id="1423796.FC24_GL000868"/>
<dbReference type="InterPro" id="IPR016747">
    <property type="entry name" value="Phosphotransbutyrylase"/>
</dbReference>
<dbReference type="Proteomes" id="UP000051638">
    <property type="component" value="Unassembled WGS sequence"/>
</dbReference>
<dbReference type="NCBIfam" id="NF037970">
    <property type="entry name" value="vanZ_1"/>
    <property type="match status" value="1"/>
</dbReference>
<protein>
    <recommendedName>
        <fullName evidence="2">VanZ-like domain-containing protein</fullName>
    </recommendedName>
</protein>
<accession>A0A0R2CT95</accession>
<dbReference type="RefSeq" id="WP_083485699.1">
    <property type="nucleotide sequence ID" value="NZ_AYYI01000105.1"/>
</dbReference>
<dbReference type="PIRSF" id="PIRSF019083">
    <property type="entry name" value="UCP019083_VanZ"/>
    <property type="match status" value="1"/>
</dbReference>
<feature type="transmembrane region" description="Helical" evidence="1">
    <location>
        <begin position="158"/>
        <end position="178"/>
    </location>
</feature>
<evidence type="ECO:0000313" key="4">
    <source>
        <dbReference type="Proteomes" id="UP000051638"/>
    </source>
</evidence>
<organism evidence="3 4">
    <name type="scientific">Loigolactobacillus rennini DSM 20253</name>
    <dbReference type="NCBI Taxonomy" id="1423796"/>
    <lineage>
        <taxon>Bacteria</taxon>
        <taxon>Bacillati</taxon>
        <taxon>Bacillota</taxon>
        <taxon>Bacilli</taxon>
        <taxon>Lactobacillales</taxon>
        <taxon>Lactobacillaceae</taxon>
        <taxon>Loigolactobacillus</taxon>
    </lineage>
</organism>
<keyword evidence="1" id="KW-0472">Membrane</keyword>
<keyword evidence="1" id="KW-1133">Transmembrane helix</keyword>
<dbReference type="AlphaFoldDB" id="A0A0R2CT95"/>
<feature type="transmembrane region" description="Helical" evidence="1">
    <location>
        <begin position="102"/>
        <end position="119"/>
    </location>
</feature>
<feature type="transmembrane region" description="Helical" evidence="1">
    <location>
        <begin position="29"/>
        <end position="50"/>
    </location>
</feature>
<reference evidence="3 4" key="1">
    <citation type="journal article" date="2015" name="Genome Announc.">
        <title>Expanding the biotechnology potential of lactobacilli through comparative genomics of 213 strains and associated genera.</title>
        <authorList>
            <person name="Sun Z."/>
            <person name="Harris H.M."/>
            <person name="McCann A."/>
            <person name="Guo C."/>
            <person name="Argimon S."/>
            <person name="Zhang W."/>
            <person name="Yang X."/>
            <person name="Jeffery I.B."/>
            <person name="Cooney J.C."/>
            <person name="Kagawa T.F."/>
            <person name="Liu W."/>
            <person name="Song Y."/>
            <person name="Salvetti E."/>
            <person name="Wrobel A."/>
            <person name="Rasinkangas P."/>
            <person name="Parkhill J."/>
            <person name="Rea M.C."/>
            <person name="O'Sullivan O."/>
            <person name="Ritari J."/>
            <person name="Douillard F.P."/>
            <person name="Paul Ross R."/>
            <person name="Yang R."/>
            <person name="Briner A.E."/>
            <person name="Felis G.E."/>
            <person name="de Vos W.M."/>
            <person name="Barrangou R."/>
            <person name="Klaenhammer T.R."/>
            <person name="Caufield P.W."/>
            <person name="Cui Y."/>
            <person name="Zhang H."/>
            <person name="O'Toole P.W."/>
        </authorList>
    </citation>
    <scope>NUCLEOTIDE SEQUENCE [LARGE SCALE GENOMIC DNA]</scope>
    <source>
        <strain evidence="3 4">DSM 20253</strain>
    </source>
</reference>
<feature type="domain" description="VanZ-like" evidence="2">
    <location>
        <begin position="32"/>
        <end position="178"/>
    </location>
</feature>
<dbReference type="Pfam" id="PF04892">
    <property type="entry name" value="VanZ"/>
    <property type="match status" value="1"/>
</dbReference>
<comment type="caution">
    <text evidence="3">The sequence shown here is derived from an EMBL/GenBank/DDBJ whole genome shotgun (WGS) entry which is preliminary data.</text>
</comment>
<feature type="transmembrane region" description="Helical" evidence="1">
    <location>
        <begin position="126"/>
        <end position="143"/>
    </location>
</feature>